<protein>
    <recommendedName>
        <fullName evidence="2">Lipoprotein</fullName>
    </recommendedName>
</protein>
<gene>
    <name evidence="1" type="ORF">MM415A04125_0006</name>
</gene>
<proteinExistence type="predicted"/>
<dbReference type="PROSITE" id="PS51257">
    <property type="entry name" value="PROKAR_LIPOPROTEIN"/>
    <property type="match status" value="1"/>
</dbReference>
<dbReference type="EMBL" id="MT141750">
    <property type="protein sequence ID" value="QJA69946.1"/>
    <property type="molecule type" value="Genomic_DNA"/>
</dbReference>
<reference evidence="1" key="1">
    <citation type="submission" date="2020-03" db="EMBL/GenBank/DDBJ databases">
        <title>The deep terrestrial virosphere.</title>
        <authorList>
            <person name="Holmfeldt K."/>
            <person name="Nilsson E."/>
            <person name="Simone D."/>
            <person name="Lopez-Fernandez M."/>
            <person name="Wu X."/>
            <person name="de Brujin I."/>
            <person name="Lundin D."/>
            <person name="Andersson A."/>
            <person name="Bertilsson S."/>
            <person name="Dopson M."/>
        </authorList>
    </citation>
    <scope>NUCLEOTIDE SEQUENCE</scope>
    <source>
        <strain evidence="1">MM415A04125</strain>
    </source>
</reference>
<evidence type="ECO:0000313" key="1">
    <source>
        <dbReference type="EMBL" id="QJA69946.1"/>
    </source>
</evidence>
<sequence>MKSTISLMMICVPALLSGCAEKTEPVYQGPLLCDYRDDFRWSQAEFDARLQWPDNLRGELALNEAWKAECVD</sequence>
<organism evidence="1">
    <name type="scientific">viral metagenome</name>
    <dbReference type="NCBI Taxonomy" id="1070528"/>
    <lineage>
        <taxon>unclassified sequences</taxon>
        <taxon>metagenomes</taxon>
        <taxon>organismal metagenomes</taxon>
    </lineage>
</organism>
<accession>A0A6M3JJD3</accession>
<name>A0A6M3JJD3_9ZZZZ</name>
<dbReference type="AlphaFoldDB" id="A0A6M3JJD3"/>
<evidence type="ECO:0008006" key="2">
    <source>
        <dbReference type="Google" id="ProtNLM"/>
    </source>
</evidence>